<gene>
    <name evidence="1" type="ORF">HaLaN_29655</name>
</gene>
<reference evidence="1 2" key="1">
    <citation type="submission" date="2020-02" db="EMBL/GenBank/DDBJ databases">
        <title>Draft genome sequence of Haematococcus lacustris strain NIES-144.</title>
        <authorList>
            <person name="Morimoto D."/>
            <person name="Nakagawa S."/>
            <person name="Yoshida T."/>
            <person name="Sawayama S."/>
        </authorList>
    </citation>
    <scope>NUCLEOTIDE SEQUENCE [LARGE SCALE GENOMIC DNA]</scope>
    <source>
        <strain evidence="1 2">NIES-144</strain>
    </source>
</reference>
<accession>A0A6A0ADU8</accession>
<protein>
    <submittedName>
        <fullName evidence="1">Rubis-subs-bind domain-containing protein</fullName>
    </submittedName>
</protein>
<dbReference type="EMBL" id="BLLF01005112">
    <property type="protein sequence ID" value="GFH30742.1"/>
    <property type="molecule type" value="Genomic_DNA"/>
</dbReference>
<dbReference type="Proteomes" id="UP000485058">
    <property type="component" value="Unassembled WGS sequence"/>
</dbReference>
<sequence>MAVASRPLQPGDLALSIPSHLVITLDRVFESEFVGGWAMLAPGELLVGEGVQTAASPPAQQHPQLHSSGVSLTRHTRLLIWTWTRLRPPEAGPPDYLCLSQTRPLPCSAALMLGLGGNAKRLMP</sequence>
<proteinExistence type="predicted"/>
<name>A0A6A0ADU8_HAELA</name>
<organism evidence="1 2">
    <name type="scientific">Haematococcus lacustris</name>
    <name type="common">Green alga</name>
    <name type="synonym">Haematococcus pluvialis</name>
    <dbReference type="NCBI Taxonomy" id="44745"/>
    <lineage>
        <taxon>Eukaryota</taxon>
        <taxon>Viridiplantae</taxon>
        <taxon>Chlorophyta</taxon>
        <taxon>core chlorophytes</taxon>
        <taxon>Chlorophyceae</taxon>
        <taxon>CS clade</taxon>
        <taxon>Chlamydomonadales</taxon>
        <taxon>Haematococcaceae</taxon>
        <taxon>Haematococcus</taxon>
    </lineage>
</organism>
<dbReference type="AlphaFoldDB" id="A0A6A0ADU8"/>
<evidence type="ECO:0000313" key="2">
    <source>
        <dbReference type="Proteomes" id="UP000485058"/>
    </source>
</evidence>
<keyword evidence="2" id="KW-1185">Reference proteome</keyword>
<comment type="caution">
    <text evidence="1">The sequence shown here is derived from an EMBL/GenBank/DDBJ whole genome shotgun (WGS) entry which is preliminary data.</text>
</comment>
<evidence type="ECO:0000313" key="1">
    <source>
        <dbReference type="EMBL" id="GFH30742.1"/>
    </source>
</evidence>